<evidence type="ECO:0000313" key="1">
    <source>
        <dbReference type="EMBL" id="JAD23226.1"/>
    </source>
</evidence>
<sequence length="53" mass="5895">MLYTLVQGSKPHSTPGFGVSQLPQIWPATIPIRVKSSNYAHIASHQENLNHNQ</sequence>
<dbReference type="EMBL" id="GBRH01274669">
    <property type="protein sequence ID" value="JAD23226.1"/>
    <property type="molecule type" value="Transcribed_RNA"/>
</dbReference>
<name>A0A0A8YB58_ARUDO</name>
<proteinExistence type="predicted"/>
<protein>
    <submittedName>
        <fullName evidence="1">Uncharacterized protein</fullName>
    </submittedName>
</protein>
<dbReference type="AlphaFoldDB" id="A0A0A8YB58"/>
<accession>A0A0A8YB58</accession>
<reference evidence="1" key="2">
    <citation type="journal article" date="2015" name="Data Brief">
        <title>Shoot transcriptome of the giant reed, Arundo donax.</title>
        <authorList>
            <person name="Barrero R.A."/>
            <person name="Guerrero F.D."/>
            <person name="Moolhuijzen P."/>
            <person name="Goolsby J.A."/>
            <person name="Tidwell J."/>
            <person name="Bellgard S.E."/>
            <person name="Bellgard M.I."/>
        </authorList>
    </citation>
    <scope>NUCLEOTIDE SEQUENCE</scope>
    <source>
        <tissue evidence="1">Shoot tissue taken approximately 20 cm above the soil surface</tissue>
    </source>
</reference>
<organism evidence="1">
    <name type="scientific">Arundo donax</name>
    <name type="common">Giant reed</name>
    <name type="synonym">Donax arundinaceus</name>
    <dbReference type="NCBI Taxonomy" id="35708"/>
    <lineage>
        <taxon>Eukaryota</taxon>
        <taxon>Viridiplantae</taxon>
        <taxon>Streptophyta</taxon>
        <taxon>Embryophyta</taxon>
        <taxon>Tracheophyta</taxon>
        <taxon>Spermatophyta</taxon>
        <taxon>Magnoliopsida</taxon>
        <taxon>Liliopsida</taxon>
        <taxon>Poales</taxon>
        <taxon>Poaceae</taxon>
        <taxon>PACMAD clade</taxon>
        <taxon>Arundinoideae</taxon>
        <taxon>Arundineae</taxon>
        <taxon>Arundo</taxon>
    </lineage>
</organism>
<reference evidence="1" key="1">
    <citation type="submission" date="2014-09" db="EMBL/GenBank/DDBJ databases">
        <authorList>
            <person name="Magalhaes I.L.F."/>
            <person name="Oliveira U."/>
            <person name="Santos F.R."/>
            <person name="Vidigal T.H.D.A."/>
            <person name="Brescovit A.D."/>
            <person name="Santos A.J."/>
        </authorList>
    </citation>
    <scope>NUCLEOTIDE SEQUENCE</scope>
    <source>
        <tissue evidence="1">Shoot tissue taken approximately 20 cm above the soil surface</tissue>
    </source>
</reference>